<feature type="domain" description="GST N-terminal" evidence="1">
    <location>
        <begin position="3"/>
        <end position="82"/>
    </location>
</feature>
<keyword evidence="5" id="KW-1185">Reference proteome</keyword>
<evidence type="ECO:0000259" key="1">
    <source>
        <dbReference type="PROSITE" id="PS50404"/>
    </source>
</evidence>
<evidence type="ECO:0000313" key="4">
    <source>
        <dbReference type="Proteomes" id="UP000255108"/>
    </source>
</evidence>
<dbReference type="CDD" id="cd00570">
    <property type="entry name" value="GST_N_family"/>
    <property type="match status" value="1"/>
</dbReference>
<proteinExistence type="predicted"/>
<organism evidence="2 4">
    <name type="scientific">Iodobacter fluviatilis</name>
    <dbReference type="NCBI Taxonomy" id="537"/>
    <lineage>
        <taxon>Bacteria</taxon>
        <taxon>Pseudomonadati</taxon>
        <taxon>Pseudomonadota</taxon>
        <taxon>Betaproteobacteria</taxon>
        <taxon>Neisseriales</taxon>
        <taxon>Chitinibacteraceae</taxon>
        <taxon>Iodobacter</taxon>
    </lineage>
</organism>
<reference evidence="2 4" key="1">
    <citation type="submission" date="2018-06" db="EMBL/GenBank/DDBJ databases">
        <authorList>
            <consortium name="Pathogen Informatics"/>
            <person name="Doyle S."/>
        </authorList>
    </citation>
    <scope>NUCLEOTIDE SEQUENCE [LARGE SCALE GENOMIC DNA]</scope>
    <source>
        <strain evidence="2 4">NCTC11159</strain>
    </source>
</reference>
<dbReference type="PROSITE" id="PS50404">
    <property type="entry name" value="GST_NTER"/>
    <property type="match status" value="1"/>
</dbReference>
<dbReference type="InterPro" id="IPR036282">
    <property type="entry name" value="Glutathione-S-Trfase_C_sf"/>
</dbReference>
<dbReference type="InterPro" id="IPR036249">
    <property type="entry name" value="Thioredoxin-like_sf"/>
</dbReference>
<evidence type="ECO:0000313" key="2">
    <source>
        <dbReference type="EMBL" id="STR45871.1"/>
    </source>
</evidence>
<reference evidence="3 5" key="2">
    <citation type="submission" date="2019-03" db="EMBL/GenBank/DDBJ databases">
        <title>Genomic Encyclopedia of Type Strains, Phase IV (KMG-IV): sequencing the most valuable type-strain genomes for metagenomic binning, comparative biology and taxonomic classification.</title>
        <authorList>
            <person name="Goeker M."/>
        </authorList>
    </citation>
    <scope>NUCLEOTIDE SEQUENCE [LARGE SCALE GENOMIC DNA]</scope>
    <source>
        <strain evidence="3 5">DSM 3764</strain>
    </source>
</reference>
<dbReference type="AlphaFoldDB" id="A0A377SV11"/>
<dbReference type="PANTHER" id="PTHR12782">
    <property type="entry name" value="MICROSOMAL PROSTAGLANDIN E SYNTHASE-2"/>
    <property type="match status" value="1"/>
</dbReference>
<dbReference type="Proteomes" id="UP000255108">
    <property type="component" value="Unassembled WGS sequence"/>
</dbReference>
<dbReference type="SUPFAM" id="SSF52833">
    <property type="entry name" value="Thioredoxin-like"/>
    <property type="match status" value="1"/>
</dbReference>
<name>A0A377SV11_9NEIS</name>
<dbReference type="CDD" id="cd00299">
    <property type="entry name" value="GST_C_family"/>
    <property type="match status" value="1"/>
</dbReference>
<dbReference type="Pfam" id="PF13417">
    <property type="entry name" value="GST_N_3"/>
    <property type="match status" value="1"/>
</dbReference>
<dbReference type="EMBL" id="UGHR01000006">
    <property type="protein sequence ID" value="STR45871.1"/>
    <property type="molecule type" value="Genomic_DNA"/>
</dbReference>
<sequence>MSAALILHHYQASPYSEKVRAYLGYKQLAWQSVLMPPVLPKPDLMALTGGYRRAPVLQIGADIYCDSALIIAELEQRYAQPALASGPQAAQADLLGRLFDVDIFWRAARYLMASRVEHIPQALLNDRIAMHPHLPLQKAQLLADQAQLAIQLSALIDQLDQALSGAHFLGGVNPCAGDFAVYHTLWFLQGAQALVVLAPNTQALLPWMARMAALGHGEMSSITASDAFAAAKQAPPAALAEMQDSLFNAGQKVAVQPEGYPQESVAGELVYLDEKKIVIARQSTVCGLLHVHFPRMDYEIRTV</sequence>
<dbReference type="InterPro" id="IPR004045">
    <property type="entry name" value="Glutathione_S-Trfase_N"/>
</dbReference>
<protein>
    <submittedName>
        <fullName evidence="3">Glutathione S-transferase</fullName>
    </submittedName>
</protein>
<gene>
    <name evidence="3" type="ORF">EV682_113109</name>
    <name evidence="2" type="ORF">NCTC11159_04463</name>
</gene>
<evidence type="ECO:0000313" key="3">
    <source>
        <dbReference type="EMBL" id="TCU83048.1"/>
    </source>
</evidence>
<dbReference type="PANTHER" id="PTHR12782:SF5">
    <property type="entry name" value="PROSTAGLANDIN E SYNTHASE 2"/>
    <property type="match status" value="1"/>
</dbReference>
<dbReference type="EMBL" id="SMBT01000013">
    <property type="protein sequence ID" value="TCU83048.1"/>
    <property type="molecule type" value="Genomic_DNA"/>
</dbReference>
<dbReference type="RefSeq" id="WP_115230111.1">
    <property type="nucleotide sequence ID" value="NZ_CAWOLO010000013.1"/>
</dbReference>
<evidence type="ECO:0000313" key="5">
    <source>
        <dbReference type="Proteomes" id="UP000295794"/>
    </source>
</evidence>
<dbReference type="SUPFAM" id="SSF47616">
    <property type="entry name" value="GST C-terminal domain-like"/>
    <property type="match status" value="1"/>
</dbReference>
<dbReference type="Proteomes" id="UP000295794">
    <property type="component" value="Unassembled WGS sequence"/>
</dbReference>
<dbReference type="Gene3D" id="3.40.30.110">
    <property type="match status" value="2"/>
</dbReference>
<dbReference type="OrthoDB" id="5791869at2"/>
<accession>A0A377SV11</accession>